<evidence type="ECO:0000256" key="2">
    <source>
        <dbReference type="SAM" id="Phobius"/>
    </source>
</evidence>
<protein>
    <submittedName>
        <fullName evidence="3">Uncharacterized protein</fullName>
    </submittedName>
</protein>
<feature type="transmembrane region" description="Helical" evidence="2">
    <location>
        <begin position="106"/>
        <end position="124"/>
    </location>
</feature>
<evidence type="ECO:0000256" key="1">
    <source>
        <dbReference type="SAM" id="MobiDB-lite"/>
    </source>
</evidence>
<sequence>MELGCPLDVAFQGIEKKKKEKKKKTKPIPEEPENVLPYTPEENKEQYSELKEEKEETNNNVIQLTNEEYEAFKKYQLERYIQIREKGMQEQYREGFSNVNDDFNDVLLFGLMGIFFLIFTDYVYKLGKRSY</sequence>
<feature type="compositionally biased region" description="Basic and acidic residues" evidence="1">
    <location>
        <begin position="41"/>
        <end position="57"/>
    </location>
</feature>
<reference evidence="3" key="1">
    <citation type="journal article" date="2020" name="Nature">
        <title>Giant virus diversity and host interactions through global metagenomics.</title>
        <authorList>
            <person name="Schulz F."/>
            <person name="Roux S."/>
            <person name="Paez-Espino D."/>
            <person name="Jungbluth S."/>
            <person name="Walsh D.A."/>
            <person name="Denef V.J."/>
            <person name="McMahon K.D."/>
            <person name="Konstantinidis K.T."/>
            <person name="Eloe-Fadrosh E.A."/>
            <person name="Kyrpides N.C."/>
            <person name="Woyke T."/>
        </authorList>
    </citation>
    <scope>NUCLEOTIDE SEQUENCE</scope>
    <source>
        <strain evidence="3">GVMAG-S-ERX555907-94</strain>
    </source>
</reference>
<keyword evidence="2" id="KW-0472">Membrane</keyword>
<feature type="compositionally biased region" description="Basic residues" evidence="1">
    <location>
        <begin position="16"/>
        <end position="26"/>
    </location>
</feature>
<organism evidence="3">
    <name type="scientific">viral metagenome</name>
    <dbReference type="NCBI Taxonomy" id="1070528"/>
    <lineage>
        <taxon>unclassified sequences</taxon>
        <taxon>metagenomes</taxon>
        <taxon>organismal metagenomes</taxon>
    </lineage>
</organism>
<name>A0A6C0L3Z1_9ZZZZ</name>
<dbReference type="EMBL" id="MN741032">
    <property type="protein sequence ID" value="QHU23537.1"/>
    <property type="molecule type" value="Genomic_DNA"/>
</dbReference>
<dbReference type="AlphaFoldDB" id="A0A6C0L3Z1"/>
<feature type="region of interest" description="Disordered" evidence="1">
    <location>
        <begin position="16"/>
        <end position="59"/>
    </location>
</feature>
<evidence type="ECO:0000313" key="3">
    <source>
        <dbReference type="EMBL" id="QHU23537.1"/>
    </source>
</evidence>
<keyword evidence="2" id="KW-0812">Transmembrane</keyword>
<proteinExistence type="predicted"/>
<keyword evidence="2" id="KW-1133">Transmembrane helix</keyword>
<accession>A0A6C0L3Z1</accession>